<reference evidence="1" key="1">
    <citation type="journal article" date="2015" name="Nature">
        <title>Complex archaea that bridge the gap between prokaryotes and eukaryotes.</title>
        <authorList>
            <person name="Spang A."/>
            <person name="Saw J.H."/>
            <person name="Jorgensen S.L."/>
            <person name="Zaremba-Niedzwiedzka K."/>
            <person name="Martijn J."/>
            <person name="Lind A.E."/>
            <person name="van Eijk R."/>
            <person name="Schleper C."/>
            <person name="Guy L."/>
            <person name="Ettema T.J."/>
        </authorList>
    </citation>
    <scope>NUCLEOTIDE SEQUENCE</scope>
</reference>
<comment type="caution">
    <text evidence="1">The sequence shown here is derived from an EMBL/GenBank/DDBJ whole genome shotgun (WGS) entry which is preliminary data.</text>
</comment>
<name>A0A0F8YVL3_9ZZZZ</name>
<organism evidence="1">
    <name type="scientific">marine sediment metagenome</name>
    <dbReference type="NCBI Taxonomy" id="412755"/>
    <lineage>
        <taxon>unclassified sequences</taxon>
        <taxon>metagenomes</taxon>
        <taxon>ecological metagenomes</taxon>
    </lineage>
</organism>
<feature type="non-terminal residue" evidence="1">
    <location>
        <position position="26"/>
    </location>
</feature>
<sequence>MLLGHTSYRNIAMLLKDLLDYDISLG</sequence>
<evidence type="ECO:0000313" key="1">
    <source>
        <dbReference type="EMBL" id="KKK85448.1"/>
    </source>
</evidence>
<dbReference type="EMBL" id="LAZR01051306">
    <property type="protein sequence ID" value="KKK85448.1"/>
    <property type="molecule type" value="Genomic_DNA"/>
</dbReference>
<protein>
    <submittedName>
        <fullName evidence="1">Uncharacterized protein</fullName>
    </submittedName>
</protein>
<proteinExistence type="predicted"/>
<accession>A0A0F8YVL3</accession>
<dbReference type="AlphaFoldDB" id="A0A0F8YVL3"/>
<gene>
    <name evidence="1" type="ORF">LCGC14_2773190</name>
</gene>